<organism evidence="3 4">
    <name type="scientific">Nesterenkonia aerolata</name>
    <dbReference type="NCBI Taxonomy" id="3074079"/>
    <lineage>
        <taxon>Bacteria</taxon>
        <taxon>Bacillati</taxon>
        <taxon>Actinomycetota</taxon>
        <taxon>Actinomycetes</taxon>
        <taxon>Micrococcales</taxon>
        <taxon>Micrococcaceae</taxon>
        <taxon>Nesterenkonia</taxon>
    </lineage>
</organism>
<reference evidence="3 4" key="1">
    <citation type="submission" date="2023-09" db="EMBL/GenBank/DDBJ databases">
        <title>Description of three actinobacteria isolated from air of manufacturing shop in a pharmaceutical factory.</title>
        <authorList>
            <person name="Zhang D.-F."/>
        </authorList>
    </citation>
    <scope>NUCLEOTIDE SEQUENCE [LARGE SCALE GENOMIC DNA]</scope>
    <source>
        <strain evidence="3 4">LY-0111</strain>
    </source>
</reference>
<evidence type="ECO:0000313" key="3">
    <source>
        <dbReference type="EMBL" id="MDR8018471.1"/>
    </source>
</evidence>
<feature type="region of interest" description="Disordered" evidence="1">
    <location>
        <begin position="124"/>
        <end position="150"/>
    </location>
</feature>
<dbReference type="RefSeq" id="WP_310547466.1">
    <property type="nucleotide sequence ID" value="NZ_JAVKGR010000002.1"/>
</dbReference>
<dbReference type="EMBL" id="JAVKGR010000002">
    <property type="protein sequence ID" value="MDR8018471.1"/>
    <property type="molecule type" value="Genomic_DNA"/>
</dbReference>
<sequence length="212" mass="21716">MSTPATALPTPHAAPQTSPTPRPALRVLPKLHRRHRGLTIGIIALLLTALVAVLTVNIHVSNTQYRVVELQAERQLLVQQNQALSQQSQYLESPQALSGSAVDLGMVMPGQAGALDLETGAVAGEAEPADSADRPSSFVQNPVQPGTEGLGALDVSAAAAQSPSGLLGAEALELLAQPAPGQAETAESAEESGAGQPSSEYDGGTIPAPSWD</sequence>
<evidence type="ECO:0008006" key="5">
    <source>
        <dbReference type="Google" id="ProtNLM"/>
    </source>
</evidence>
<name>A0ABU2DPX4_9MICC</name>
<feature type="compositionally biased region" description="Low complexity" evidence="1">
    <location>
        <begin position="171"/>
        <end position="200"/>
    </location>
</feature>
<feature type="transmembrane region" description="Helical" evidence="2">
    <location>
        <begin position="38"/>
        <end position="60"/>
    </location>
</feature>
<accession>A0ABU2DPX4</accession>
<dbReference type="Proteomes" id="UP001251870">
    <property type="component" value="Unassembled WGS sequence"/>
</dbReference>
<keyword evidence="2" id="KW-0472">Membrane</keyword>
<feature type="region of interest" description="Disordered" evidence="1">
    <location>
        <begin position="1"/>
        <end position="23"/>
    </location>
</feature>
<proteinExistence type="predicted"/>
<feature type="region of interest" description="Disordered" evidence="1">
    <location>
        <begin position="171"/>
        <end position="212"/>
    </location>
</feature>
<evidence type="ECO:0000256" key="2">
    <source>
        <dbReference type="SAM" id="Phobius"/>
    </source>
</evidence>
<protein>
    <recommendedName>
        <fullName evidence="5">Cell division protein FtsL</fullName>
    </recommendedName>
</protein>
<comment type="caution">
    <text evidence="3">The sequence shown here is derived from an EMBL/GenBank/DDBJ whole genome shotgun (WGS) entry which is preliminary data.</text>
</comment>
<gene>
    <name evidence="3" type="ORF">RIL96_02660</name>
</gene>
<evidence type="ECO:0000313" key="4">
    <source>
        <dbReference type="Proteomes" id="UP001251870"/>
    </source>
</evidence>
<keyword evidence="4" id="KW-1185">Reference proteome</keyword>
<keyword evidence="2" id="KW-1133">Transmembrane helix</keyword>
<feature type="compositionally biased region" description="Low complexity" evidence="1">
    <location>
        <begin position="1"/>
        <end position="17"/>
    </location>
</feature>
<keyword evidence="2" id="KW-0812">Transmembrane</keyword>
<evidence type="ECO:0000256" key="1">
    <source>
        <dbReference type="SAM" id="MobiDB-lite"/>
    </source>
</evidence>